<protein>
    <recommendedName>
        <fullName evidence="3">Nuclease A inhibitor-like protein</fullName>
    </recommendedName>
</protein>
<dbReference type="Pfam" id="PF07924">
    <property type="entry name" value="NuiA"/>
    <property type="match status" value="1"/>
</dbReference>
<reference evidence="1 2" key="1">
    <citation type="submission" date="2020-08" db="EMBL/GenBank/DDBJ databases">
        <title>Genomic Encyclopedia of Type Strains, Phase IV (KMG-IV): sequencing the most valuable type-strain genomes for metagenomic binning, comparative biology and taxonomic classification.</title>
        <authorList>
            <person name="Goeker M."/>
        </authorList>
    </citation>
    <scope>NUCLEOTIDE SEQUENCE [LARGE SCALE GENOMIC DNA]</scope>
    <source>
        <strain evidence="1 2">DSM 23562</strain>
    </source>
</reference>
<sequence>MSLLSELQDLAKGLVFLSESDAPVKPFHWRGIVVNSEATLREALRLEPEIPIKIVRVEAFFSPMTTPQAGDDDEARADQARFAALVAKLLTLKDVQVYRVGGGPELRAFVVGTSPDGDAAGVRTRLTET</sequence>
<evidence type="ECO:0000313" key="1">
    <source>
        <dbReference type="EMBL" id="MBB6049659.1"/>
    </source>
</evidence>
<organism evidence="1 2">
    <name type="scientific">Armatimonas rosea</name>
    <dbReference type="NCBI Taxonomy" id="685828"/>
    <lineage>
        <taxon>Bacteria</taxon>
        <taxon>Bacillati</taxon>
        <taxon>Armatimonadota</taxon>
        <taxon>Armatimonadia</taxon>
        <taxon>Armatimonadales</taxon>
        <taxon>Armatimonadaceae</taxon>
        <taxon>Armatimonas</taxon>
    </lineage>
</organism>
<gene>
    <name evidence="1" type="ORF">HNQ39_001421</name>
</gene>
<evidence type="ECO:0008006" key="3">
    <source>
        <dbReference type="Google" id="ProtNLM"/>
    </source>
</evidence>
<proteinExistence type="predicted"/>
<dbReference type="Proteomes" id="UP000520814">
    <property type="component" value="Unassembled WGS sequence"/>
</dbReference>
<keyword evidence="2" id="KW-1185">Reference proteome</keyword>
<dbReference type="Gene3D" id="3.40.1460.10">
    <property type="entry name" value="Nuclease A inhibitor-like"/>
    <property type="match status" value="1"/>
</dbReference>
<evidence type="ECO:0000313" key="2">
    <source>
        <dbReference type="Proteomes" id="UP000520814"/>
    </source>
</evidence>
<dbReference type="EMBL" id="JACHGW010000001">
    <property type="protein sequence ID" value="MBB6049659.1"/>
    <property type="molecule type" value="Genomic_DNA"/>
</dbReference>
<dbReference type="InterPro" id="IPR036587">
    <property type="entry name" value="NucleaseA_inhib-like_sf"/>
</dbReference>
<dbReference type="AlphaFoldDB" id="A0A7W9SP10"/>
<name>A0A7W9SP10_ARMRO</name>
<accession>A0A7W9SP10</accession>
<dbReference type="SUPFAM" id="SSF82602">
    <property type="entry name" value="Nuclease A inhibitor (NuiA)"/>
    <property type="match status" value="1"/>
</dbReference>
<dbReference type="InterPro" id="IPR012489">
    <property type="entry name" value="NucleaseA_inhib-like"/>
</dbReference>
<comment type="caution">
    <text evidence="1">The sequence shown here is derived from an EMBL/GenBank/DDBJ whole genome shotgun (WGS) entry which is preliminary data.</text>
</comment>
<dbReference type="RefSeq" id="WP_184193255.1">
    <property type="nucleotide sequence ID" value="NZ_JACHGW010000001.1"/>
</dbReference>